<accession>A0AAV1QXQ9</accession>
<name>A0AAV1QXQ9_9ROSI</name>
<reference evidence="1 2" key="1">
    <citation type="submission" date="2024-01" db="EMBL/GenBank/DDBJ databases">
        <authorList>
            <person name="Waweru B."/>
        </authorList>
    </citation>
    <scope>NUCLEOTIDE SEQUENCE [LARGE SCALE GENOMIC DNA]</scope>
</reference>
<evidence type="ECO:0000313" key="2">
    <source>
        <dbReference type="Proteomes" id="UP001314170"/>
    </source>
</evidence>
<evidence type="ECO:0000313" key="1">
    <source>
        <dbReference type="EMBL" id="CAK7325834.1"/>
    </source>
</evidence>
<keyword evidence="2" id="KW-1185">Reference proteome</keyword>
<dbReference type="EMBL" id="CAWUPB010000850">
    <property type="protein sequence ID" value="CAK7325834.1"/>
    <property type="molecule type" value="Genomic_DNA"/>
</dbReference>
<proteinExistence type="predicted"/>
<gene>
    <name evidence="1" type="ORF">DCAF_LOCUS3526</name>
</gene>
<dbReference type="AlphaFoldDB" id="A0AAV1QXQ9"/>
<dbReference type="Proteomes" id="UP001314170">
    <property type="component" value="Unassembled WGS sequence"/>
</dbReference>
<organism evidence="1 2">
    <name type="scientific">Dovyalis caffra</name>
    <dbReference type="NCBI Taxonomy" id="77055"/>
    <lineage>
        <taxon>Eukaryota</taxon>
        <taxon>Viridiplantae</taxon>
        <taxon>Streptophyta</taxon>
        <taxon>Embryophyta</taxon>
        <taxon>Tracheophyta</taxon>
        <taxon>Spermatophyta</taxon>
        <taxon>Magnoliopsida</taxon>
        <taxon>eudicotyledons</taxon>
        <taxon>Gunneridae</taxon>
        <taxon>Pentapetalae</taxon>
        <taxon>rosids</taxon>
        <taxon>fabids</taxon>
        <taxon>Malpighiales</taxon>
        <taxon>Salicaceae</taxon>
        <taxon>Flacourtieae</taxon>
        <taxon>Dovyalis</taxon>
    </lineage>
</organism>
<comment type="caution">
    <text evidence="1">The sequence shown here is derived from an EMBL/GenBank/DDBJ whole genome shotgun (WGS) entry which is preliminary data.</text>
</comment>
<protein>
    <submittedName>
        <fullName evidence="1">Uncharacterized protein</fullName>
    </submittedName>
</protein>
<sequence length="102" mass="10865">MAHGLKTTTGAGISKLLRLIDILGVVASSSAPLVGCQLTTRASIFEYDPSAQHVALQSRASPTIIYSPPVGFMWTNQVTLAVPNMAVPDTWLLEGELGLMIR</sequence>